<feature type="compositionally biased region" description="Polar residues" evidence="1">
    <location>
        <begin position="29"/>
        <end position="77"/>
    </location>
</feature>
<dbReference type="OrthoDB" id="2989668at2759"/>
<proteinExistence type="predicted"/>
<dbReference type="EMBL" id="ML179578">
    <property type="protein sequence ID" value="THU84833.1"/>
    <property type="molecule type" value="Genomic_DNA"/>
</dbReference>
<sequence>MSFGPPPNNPTRKASGPAALAGGLATPSNQTRITSHSLSHQNANESTPTKLRTTGPSSNVNTPAVSLKNVVTGSRSNKPPGIMNPQPVPSSSNSDSTATAPSRPNQQTHKDKSSSATIREDEAEEDDTPKPRSDTIFGSSPLTSFEDNEKEEPGVRTTATEDFSIPTSSQSQDKGKGKASGPTLEVPSGRKGFQNNKVYFHIFSKFKDVVPLFDEPIYSSISRYYAPFNHATDYDVLIPFGVLENGSMPGRSAEDSCLLRDAVIRWSNNMDVFPFGDRFLSVKDYALHFPSLYYDHSQLLELKQPDGNPTLFTVGIESLHAIGHMVLGLNQVLDSFHRLIPNS</sequence>
<feature type="region of interest" description="Disordered" evidence="1">
    <location>
        <begin position="1"/>
        <end position="189"/>
    </location>
</feature>
<name>A0A4S8L8P8_DENBC</name>
<feature type="compositionally biased region" description="Polar residues" evidence="1">
    <location>
        <begin position="89"/>
        <end position="107"/>
    </location>
</feature>
<evidence type="ECO:0000313" key="3">
    <source>
        <dbReference type="Proteomes" id="UP000297245"/>
    </source>
</evidence>
<organism evidence="2 3">
    <name type="scientific">Dendrothele bispora (strain CBS 962.96)</name>
    <dbReference type="NCBI Taxonomy" id="1314807"/>
    <lineage>
        <taxon>Eukaryota</taxon>
        <taxon>Fungi</taxon>
        <taxon>Dikarya</taxon>
        <taxon>Basidiomycota</taxon>
        <taxon>Agaricomycotina</taxon>
        <taxon>Agaricomycetes</taxon>
        <taxon>Agaricomycetidae</taxon>
        <taxon>Agaricales</taxon>
        <taxon>Agaricales incertae sedis</taxon>
        <taxon>Dendrothele</taxon>
    </lineage>
</organism>
<keyword evidence="3" id="KW-1185">Reference proteome</keyword>
<evidence type="ECO:0000256" key="1">
    <source>
        <dbReference type="SAM" id="MobiDB-lite"/>
    </source>
</evidence>
<feature type="compositionally biased region" description="Low complexity" evidence="1">
    <location>
        <begin position="14"/>
        <end position="28"/>
    </location>
</feature>
<feature type="compositionally biased region" description="Polar residues" evidence="1">
    <location>
        <begin position="136"/>
        <end position="145"/>
    </location>
</feature>
<protein>
    <submittedName>
        <fullName evidence="2">Uncharacterized protein</fullName>
    </submittedName>
</protein>
<feature type="compositionally biased region" description="Polar residues" evidence="1">
    <location>
        <begin position="157"/>
        <end position="172"/>
    </location>
</feature>
<dbReference type="Proteomes" id="UP000297245">
    <property type="component" value="Unassembled WGS sequence"/>
</dbReference>
<accession>A0A4S8L8P8</accession>
<evidence type="ECO:0000313" key="2">
    <source>
        <dbReference type="EMBL" id="THU84833.1"/>
    </source>
</evidence>
<gene>
    <name evidence="2" type="ORF">K435DRAFT_869882</name>
</gene>
<dbReference type="AlphaFoldDB" id="A0A4S8L8P8"/>
<reference evidence="2 3" key="1">
    <citation type="journal article" date="2019" name="Nat. Ecol. Evol.">
        <title>Megaphylogeny resolves global patterns of mushroom evolution.</title>
        <authorList>
            <person name="Varga T."/>
            <person name="Krizsan K."/>
            <person name="Foldi C."/>
            <person name="Dima B."/>
            <person name="Sanchez-Garcia M."/>
            <person name="Sanchez-Ramirez S."/>
            <person name="Szollosi G.J."/>
            <person name="Szarkandi J.G."/>
            <person name="Papp V."/>
            <person name="Albert L."/>
            <person name="Andreopoulos W."/>
            <person name="Angelini C."/>
            <person name="Antonin V."/>
            <person name="Barry K.W."/>
            <person name="Bougher N.L."/>
            <person name="Buchanan P."/>
            <person name="Buyck B."/>
            <person name="Bense V."/>
            <person name="Catcheside P."/>
            <person name="Chovatia M."/>
            <person name="Cooper J."/>
            <person name="Damon W."/>
            <person name="Desjardin D."/>
            <person name="Finy P."/>
            <person name="Geml J."/>
            <person name="Haridas S."/>
            <person name="Hughes K."/>
            <person name="Justo A."/>
            <person name="Karasinski D."/>
            <person name="Kautmanova I."/>
            <person name="Kiss B."/>
            <person name="Kocsube S."/>
            <person name="Kotiranta H."/>
            <person name="LaButti K.M."/>
            <person name="Lechner B.E."/>
            <person name="Liimatainen K."/>
            <person name="Lipzen A."/>
            <person name="Lukacs Z."/>
            <person name="Mihaltcheva S."/>
            <person name="Morgado L.N."/>
            <person name="Niskanen T."/>
            <person name="Noordeloos M.E."/>
            <person name="Ohm R.A."/>
            <person name="Ortiz-Santana B."/>
            <person name="Ovrebo C."/>
            <person name="Racz N."/>
            <person name="Riley R."/>
            <person name="Savchenko A."/>
            <person name="Shiryaev A."/>
            <person name="Soop K."/>
            <person name="Spirin V."/>
            <person name="Szebenyi C."/>
            <person name="Tomsovsky M."/>
            <person name="Tulloss R.E."/>
            <person name="Uehling J."/>
            <person name="Grigoriev I.V."/>
            <person name="Vagvolgyi C."/>
            <person name="Papp T."/>
            <person name="Martin F.M."/>
            <person name="Miettinen O."/>
            <person name="Hibbett D.S."/>
            <person name="Nagy L.G."/>
        </authorList>
    </citation>
    <scope>NUCLEOTIDE SEQUENCE [LARGE SCALE GENOMIC DNA]</scope>
    <source>
        <strain evidence="2 3">CBS 962.96</strain>
    </source>
</reference>